<evidence type="ECO:0000313" key="3">
    <source>
        <dbReference type="Proteomes" id="UP000596661"/>
    </source>
</evidence>
<proteinExistence type="predicted"/>
<dbReference type="PANTHER" id="PTHR33116:SF84">
    <property type="entry name" value="RNA-DIRECTED DNA POLYMERASE"/>
    <property type="match status" value="1"/>
</dbReference>
<name>A0A803PL09_CANSA</name>
<dbReference type="AlphaFoldDB" id="A0A803PL09"/>
<dbReference type="Pfam" id="PF13966">
    <property type="entry name" value="zf-RVT"/>
    <property type="match status" value="1"/>
</dbReference>
<protein>
    <recommendedName>
        <fullName evidence="1">Reverse transcriptase zinc-binding domain-containing protein</fullName>
    </recommendedName>
</protein>
<dbReference type="Gramene" id="evm.model.05.1358">
    <property type="protein sequence ID" value="cds.evm.model.05.1358"/>
    <property type="gene ID" value="evm.TU.05.1358"/>
</dbReference>
<organism evidence="2 3">
    <name type="scientific">Cannabis sativa</name>
    <name type="common">Hemp</name>
    <name type="synonym">Marijuana</name>
    <dbReference type="NCBI Taxonomy" id="3483"/>
    <lineage>
        <taxon>Eukaryota</taxon>
        <taxon>Viridiplantae</taxon>
        <taxon>Streptophyta</taxon>
        <taxon>Embryophyta</taxon>
        <taxon>Tracheophyta</taxon>
        <taxon>Spermatophyta</taxon>
        <taxon>Magnoliopsida</taxon>
        <taxon>eudicotyledons</taxon>
        <taxon>Gunneridae</taxon>
        <taxon>Pentapetalae</taxon>
        <taxon>rosids</taxon>
        <taxon>fabids</taxon>
        <taxon>Rosales</taxon>
        <taxon>Cannabaceae</taxon>
        <taxon>Cannabis</taxon>
    </lineage>
</organism>
<dbReference type="EMBL" id="UZAU01000530">
    <property type="status" value="NOT_ANNOTATED_CDS"/>
    <property type="molecule type" value="Genomic_DNA"/>
</dbReference>
<sequence length="850" mass="97274">MTSCESLKYRTDLTFKVLAICKPVNKASYSFLFLKKKTNEACKLSLSSPMVKMKRVGRKPAISNPVNKEVEADLPSIQEKNVHPEAKEEFHDSCKNLIIETEPGTEPEGVEAEYAELETTRQASWAEEVEQADFQTSARDIWSKFKTNQVLSPSSKLTYTEPIIVGDQRVAKIDLEEAEVEASYWKNAIVCIVLGSHPHSRCLKNSSRESRIALVSTIGKPIMIDKVTQERIMIKFVRVLVDIEISNDPPKIISYINEKKQLVEQGVEYEWLPLKCSACDKLGHIVENCNKETKVVWKKKPAAEKGAKKVQEMIVRDTGEAAVVTVDKPENVTITQEAPEVGKEIKMREKMMLMMDAGTGLDSLMKRLFRVKHALKVFRRYEVGDVATEYREAKEAYCGSLEEAALNPTDQALQLLVNDKQQLFLTAKERMDLNLRQQSKISWIKFNDENSTYFHASMRKRRLENRITTFMKGDAIIDDFEEVVKHFVKHFENFMGSKSSAVSTIDETCLKQGNVNSVKLVHTTFTKFCNDTGLSANTSKSHIYFGGVCEEVKAKILEIVQIEEGSFPLKYLGVNLRPTKWKAADCGVILDKLNKNLNCWASRNLSFAGRAQLIHSVMLGNRSKLHRASWEKVCLPKNLGRVGFREGKKWNKALLAKHLWALAKKDDCLWVKWINSIYLKDQNIWDWPKKEDVSWYFKKILSLRDYLDETKLRQATRGNKISAKRCYNLFVEDNQAVNAGAIWDKLVVPKHRFIYWQIFNTHLLTRDYLQQIIVIPSNLCPVCDSALETHDHLFFTCTYAIQVFATVNKWMGSIQWPRSIAEMVLGCCNIKQNLTNRITNTVLVAALYFL</sequence>
<dbReference type="PANTHER" id="PTHR33116">
    <property type="entry name" value="REVERSE TRANSCRIPTASE ZINC-BINDING DOMAIN-CONTAINING PROTEIN-RELATED-RELATED"/>
    <property type="match status" value="1"/>
</dbReference>
<feature type="domain" description="Reverse transcriptase zinc-binding" evidence="1">
    <location>
        <begin position="722"/>
        <end position="803"/>
    </location>
</feature>
<reference evidence="2" key="2">
    <citation type="submission" date="2021-03" db="UniProtKB">
        <authorList>
            <consortium name="EnsemblPlants"/>
        </authorList>
    </citation>
    <scope>IDENTIFICATION</scope>
</reference>
<dbReference type="InterPro" id="IPR026960">
    <property type="entry name" value="RVT-Znf"/>
</dbReference>
<dbReference type="EnsemblPlants" id="evm.model.05.1358">
    <property type="protein sequence ID" value="cds.evm.model.05.1358"/>
    <property type="gene ID" value="evm.TU.05.1358"/>
</dbReference>
<reference evidence="2" key="1">
    <citation type="submission" date="2018-11" db="EMBL/GenBank/DDBJ databases">
        <authorList>
            <person name="Grassa J C."/>
        </authorList>
    </citation>
    <scope>NUCLEOTIDE SEQUENCE [LARGE SCALE GENOMIC DNA]</scope>
</reference>
<dbReference type="Proteomes" id="UP000596661">
    <property type="component" value="Chromosome 5"/>
</dbReference>
<evidence type="ECO:0000259" key="1">
    <source>
        <dbReference type="Pfam" id="PF13966"/>
    </source>
</evidence>
<evidence type="ECO:0000313" key="2">
    <source>
        <dbReference type="EnsemblPlants" id="cds.evm.model.05.1358"/>
    </source>
</evidence>
<keyword evidence="3" id="KW-1185">Reference proteome</keyword>
<accession>A0A803PL09</accession>